<reference evidence="1" key="1">
    <citation type="submission" date="2020-03" db="EMBL/GenBank/DDBJ databases">
        <authorList>
            <person name="Guo F."/>
        </authorList>
    </citation>
    <scope>NUCLEOTIDE SEQUENCE</scope>
    <source>
        <strain evidence="1">JCM 30134</strain>
    </source>
</reference>
<gene>
    <name evidence="1" type="ORF">G8770_21895</name>
</gene>
<protein>
    <submittedName>
        <fullName evidence="1">DUF4265 domain-containing protein</fullName>
    </submittedName>
</protein>
<organism evidence="1 2">
    <name type="scientific">Pseudomaricurvus hydrocarbonicus</name>
    <dbReference type="NCBI Taxonomy" id="1470433"/>
    <lineage>
        <taxon>Bacteria</taxon>
        <taxon>Pseudomonadati</taxon>
        <taxon>Pseudomonadota</taxon>
        <taxon>Gammaproteobacteria</taxon>
        <taxon>Cellvibrionales</taxon>
        <taxon>Cellvibrionaceae</taxon>
        <taxon>Pseudomaricurvus</taxon>
    </lineage>
</organism>
<dbReference type="RefSeq" id="WP_167191992.1">
    <property type="nucleotide sequence ID" value="NZ_JAAONZ010000026.1"/>
</dbReference>
<name>A0A9E5MPT8_9GAMM</name>
<keyword evidence="2" id="KW-1185">Reference proteome</keyword>
<dbReference type="AlphaFoldDB" id="A0A9E5MPT8"/>
<evidence type="ECO:0000313" key="1">
    <source>
        <dbReference type="EMBL" id="NHO68211.1"/>
    </source>
</evidence>
<dbReference type="EMBL" id="JAAONZ010000026">
    <property type="protein sequence ID" value="NHO68211.1"/>
    <property type="molecule type" value="Genomic_DNA"/>
</dbReference>
<evidence type="ECO:0000313" key="2">
    <source>
        <dbReference type="Proteomes" id="UP000787472"/>
    </source>
</evidence>
<proteinExistence type="predicted"/>
<dbReference type="Pfam" id="PF14085">
    <property type="entry name" value="DUF4265"/>
    <property type="match status" value="1"/>
</dbReference>
<sequence>MTNALQVIELFAGIGADGQPVAERLQVIIHEDNSCQLVKSPAFVKGIASGDVIKLESGTQEFTLLKRSGNLSIRVFCRDDSSELVDELTPTLEKLGGELDIETPRMLVYSIHVSCGFQQIENILNSVISDDVAWVYGNVYDPKDGVTPLNWWQDILKPE</sequence>
<comment type="caution">
    <text evidence="1">The sequence shown here is derived from an EMBL/GenBank/DDBJ whole genome shotgun (WGS) entry which is preliminary data.</text>
</comment>
<accession>A0A9E5MPT8</accession>
<dbReference type="Proteomes" id="UP000787472">
    <property type="component" value="Unassembled WGS sequence"/>
</dbReference>
<dbReference type="InterPro" id="IPR025361">
    <property type="entry name" value="DUF4265"/>
</dbReference>